<protein>
    <recommendedName>
        <fullName evidence="2">DUF6532 domain-containing protein</fullName>
    </recommendedName>
</protein>
<proteinExistence type="predicted"/>
<gene>
    <name evidence="3" type="ORF">D9615_010297</name>
</gene>
<feature type="region of interest" description="Disordered" evidence="1">
    <location>
        <begin position="239"/>
        <end position="260"/>
    </location>
</feature>
<dbReference type="EMBL" id="JAACJP010000059">
    <property type="protein sequence ID" value="KAF5368712.1"/>
    <property type="molecule type" value="Genomic_DNA"/>
</dbReference>
<sequence>MPKPRYKNGHLPFGNPTRDLLTWRDAVLPAIIDWAGTLEEPFAVNSHPDLQDVVEDNWNEEFPETPADDAVQAVASSAIRNWRSAIGKHALSRLTKIFAAEPFKNSKSQRKEYVEKELNGLAYIYRDPEAKSGAYRSPALMEVYAAHQQIITKTDKFYGYGAGALSLCAAAHERALKLWRTGNMPTKDTKKSFVRKPWAIRTAAHYKVVANLTERQWGDIHEASSAVGLVDVDATAADDSEIEDPEDLVQLSSEAEGEDL</sequence>
<reference evidence="3 4" key="1">
    <citation type="journal article" date="2020" name="ISME J.">
        <title>Uncovering the hidden diversity of litter-decomposition mechanisms in mushroom-forming fungi.</title>
        <authorList>
            <person name="Floudas D."/>
            <person name="Bentzer J."/>
            <person name="Ahren D."/>
            <person name="Johansson T."/>
            <person name="Persson P."/>
            <person name="Tunlid A."/>
        </authorList>
    </citation>
    <scope>NUCLEOTIDE SEQUENCE [LARGE SCALE GENOMIC DNA]</scope>
    <source>
        <strain evidence="3 4">CBS 661.87</strain>
    </source>
</reference>
<dbReference type="AlphaFoldDB" id="A0A8H5GPJ4"/>
<feature type="domain" description="DUF6532" evidence="2">
    <location>
        <begin position="53"/>
        <end position="189"/>
    </location>
</feature>
<evidence type="ECO:0000256" key="1">
    <source>
        <dbReference type="SAM" id="MobiDB-lite"/>
    </source>
</evidence>
<organism evidence="3 4">
    <name type="scientific">Tricholomella constricta</name>
    <dbReference type="NCBI Taxonomy" id="117010"/>
    <lineage>
        <taxon>Eukaryota</taxon>
        <taxon>Fungi</taxon>
        <taxon>Dikarya</taxon>
        <taxon>Basidiomycota</taxon>
        <taxon>Agaricomycotina</taxon>
        <taxon>Agaricomycetes</taxon>
        <taxon>Agaricomycetidae</taxon>
        <taxon>Agaricales</taxon>
        <taxon>Tricholomatineae</taxon>
        <taxon>Lyophyllaceae</taxon>
        <taxon>Tricholomella</taxon>
    </lineage>
</organism>
<evidence type="ECO:0000259" key="2">
    <source>
        <dbReference type="Pfam" id="PF20149"/>
    </source>
</evidence>
<accession>A0A8H5GPJ4</accession>
<dbReference type="Pfam" id="PF20149">
    <property type="entry name" value="DUF6532"/>
    <property type="match status" value="1"/>
</dbReference>
<comment type="caution">
    <text evidence="3">The sequence shown here is derived from an EMBL/GenBank/DDBJ whole genome shotgun (WGS) entry which is preliminary data.</text>
</comment>
<dbReference type="OrthoDB" id="2755811at2759"/>
<name>A0A8H5GPJ4_9AGAR</name>
<dbReference type="Proteomes" id="UP000565441">
    <property type="component" value="Unassembled WGS sequence"/>
</dbReference>
<keyword evidence="4" id="KW-1185">Reference proteome</keyword>
<dbReference type="InterPro" id="IPR045341">
    <property type="entry name" value="DUF6532"/>
</dbReference>
<evidence type="ECO:0000313" key="4">
    <source>
        <dbReference type="Proteomes" id="UP000565441"/>
    </source>
</evidence>
<evidence type="ECO:0000313" key="3">
    <source>
        <dbReference type="EMBL" id="KAF5368712.1"/>
    </source>
</evidence>